<evidence type="ECO:0000313" key="2">
    <source>
        <dbReference type="EMBL" id="KAK7794228.1"/>
    </source>
</evidence>
<dbReference type="SUPFAM" id="SSF54236">
    <property type="entry name" value="Ubiquitin-like"/>
    <property type="match status" value="1"/>
</dbReference>
<dbReference type="InterPro" id="IPR039690">
    <property type="entry name" value="SNRNP25"/>
</dbReference>
<accession>A0AAN9Z2X3</accession>
<dbReference type="CDD" id="cd17058">
    <property type="entry name" value="Ubl_SNRNP25"/>
    <property type="match status" value="1"/>
</dbReference>
<name>A0AAN9Z2X3_9ORTH</name>
<dbReference type="GO" id="GO:0005689">
    <property type="term" value="C:U12-type spliceosomal complex"/>
    <property type="evidence" value="ECO:0007669"/>
    <property type="project" value="TreeGrafter"/>
</dbReference>
<protein>
    <recommendedName>
        <fullName evidence="1">SNRNP25 ubiquitin-like domain-containing protein</fullName>
    </recommendedName>
</protein>
<organism evidence="2 3">
    <name type="scientific">Gryllus longicercus</name>
    <dbReference type="NCBI Taxonomy" id="2509291"/>
    <lineage>
        <taxon>Eukaryota</taxon>
        <taxon>Metazoa</taxon>
        <taxon>Ecdysozoa</taxon>
        <taxon>Arthropoda</taxon>
        <taxon>Hexapoda</taxon>
        <taxon>Insecta</taxon>
        <taxon>Pterygota</taxon>
        <taxon>Neoptera</taxon>
        <taxon>Polyneoptera</taxon>
        <taxon>Orthoptera</taxon>
        <taxon>Ensifera</taxon>
        <taxon>Gryllidea</taxon>
        <taxon>Grylloidea</taxon>
        <taxon>Gryllidae</taxon>
        <taxon>Gryllinae</taxon>
        <taxon>Gryllus</taxon>
    </lineage>
</organism>
<dbReference type="Pfam" id="PF18036">
    <property type="entry name" value="Ubiquitin_4"/>
    <property type="match status" value="1"/>
</dbReference>
<comment type="caution">
    <text evidence="2">The sequence shown here is derived from an EMBL/GenBank/DDBJ whole genome shotgun (WGS) entry which is preliminary data.</text>
</comment>
<keyword evidence="3" id="KW-1185">Reference proteome</keyword>
<proteinExistence type="predicted"/>
<dbReference type="PANTHER" id="PTHR14942:SF0">
    <property type="entry name" value="U11_U12 SMALL NUCLEAR RIBONUCLEOPROTEIN 25 KDA PROTEIN"/>
    <property type="match status" value="1"/>
</dbReference>
<sequence>MTDNAASDSGSDHENLSHEEILEVSATILNDIIKKDPLLSDLPKGVTVEEVKEQIALQHGQSITIYVKREAGEEIPVVVRQRGARVLDLKHALQRYFALKLARERSTVKISWRYVWKTNYLCFEGQKLKDDLSLLEKYGIHNKSCVSFVKRLREKGPK</sequence>
<dbReference type="PANTHER" id="PTHR14942">
    <property type="entry name" value="U11/U12 SMALL NUCLEAR RIBONUCLEOPROTEIN 25 KDA PROTEIN"/>
    <property type="match status" value="1"/>
</dbReference>
<feature type="domain" description="SNRNP25 ubiquitin-like" evidence="1">
    <location>
        <begin position="63"/>
        <end position="152"/>
    </location>
</feature>
<reference evidence="2 3" key="1">
    <citation type="submission" date="2024-03" db="EMBL/GenBank/DDBJ databases">
        <title>The genome assembly and annotation of the cricket Gryllus longicercus Weissman &amp; Gray.</title>
        <authorList>
            <person name="Szrajer S."/>
            <person name="Gray D."/>
            <person name="Ylla G."/>
        </authorList>
    </citation>
    <scope>NUCLEOTIDE SEQUENCE [LARGE SCALE GENOMIC DNA]</scope>
    <source>
        <strain evidence="2">DAG 2021-001</strain>
        <tissue evidence="2">Whole body minus gut</tissue>
    </source>
</reference>
<evidence type="ECO:0000259" key="1">
    <source>
        <dbReference type="Pfam" id="PF18036"/>
    </source>
</evidence>
<gene>
    <name evidence="2" type="ORF">R5R35_012548</name>
</gene>
<dbReference type="EMBL" id="JAZDUA010000342">
    <property type="protein sequence ID" value="KAK7794228.1"/>
    <property type="molecule type" value="Genomic_DNA"/>
</dbReference>
<dbReference type="GO" id="GO:0000398">
    <property type="term" value="P:mRNA splicing, via spliceosome"/>
    <property type="evidence" value="ECO:0007669"/>
    <property type="project" value="InterPro"/>
</dbReference>
<evidence type="ECO:0000313" key="3">
    <source>
        <dbReference type="Proteomes" id="UP001378592"/>
    </source>
</evidence>
<dbReference type="Proteomes" id="UP001378592">
    <property type="component" value="Unassembled WGS sequence"/>
</dbReference>
<dbReference type="InterPro" id="IPR029071">
    <property type="entry name" value="Ubiquitin-like_domsf"/>
</dbReference>
<dbReference type="Gene3D" id="3.10.20.90">
    <property type="entry name" value="Phosphatidylinositol 3-kinase Catalytic Subunit, Chain A, domain 1"/>
    <property type="match status" value="1"/>
</dbReference>
<dbReference type="InterPro" id="IPR040610">
    <property type="entry name" value="SNRNP25_ubiquitin"/>
</dbReference>
<dbReference type="AlphaFoldDB" id="A0AAN9Z2X3"/>